<gene>
    <name evidence="2" type="ORF">H8709_01820</name>
</gene>
<proteinExistence type="predicted"/>
<evidence type="ECO:0000259" key="1">
    <source>
        <dbReference type="Pfam" id="PF09359"/>
    </source>
</evidence>
<evidence type="ECO:0000313" key="3">
    <source>
        <dbReference type="Proteomes" id="UP000660861"/>
    </source>
</evidence>
<evidence type="ECO:0000313" key="2">
    <source>
        <dbReference type="EMBL" id="MBC8569560.1"/>
    </source>
</evidence>
<dbReference type="Proteomes" id="UP000660861">
    <property type="component" value="Unassembled WGS sequence"/>
</dbReference>
<dbReference type="EMBL" id="JACRTC010000001">
    <property type="protein sequence ID" value="MBC8569560.1"/>
    <property type="molecule type" value="Genomic_DNA"/>
</dbReference>
<dbReference type="InterPro" id="IPR018966">
    <property type="entry name" value="VTC_domain"/>
</dbReference>
<protein>
    <submittedName>
        <fullName evidence="2">Polyphosphate polymerase domain-containing protein</fullName>
    </submittedName>
</protein>
<dbReference type="CDD" id="cd07750">
    <property type="entry name" value="PolyPPase_VTC_like"/>
    <property type="match status" value="1"/>
</dbReference>
<keyword evidence="3" id="KW-1185">Reference proteome</keyword>
<organism evidence="2 3">
    <name type="scientific">Zongyangia hominis</name>
    <dbReference type="NCBI Taxonomy" id="2763677"/>
    <lineage>
        <taxon>Bacteria</taxon>
        <taxon>Bacillati</taxon>
        <taxon>Bacillota</taxon>
        <taxon>Clostridia</taxon>
        <taxon>Eubacteriales</taxon>
        <taxon>Oscillospiraceae</taxon>
        <taxon>Zongyangia</taxon>
    </lineage>
</organism>
<dbReference type="AlphaFoldDB" id="A0A926EAR6"/>
<comment type="caution">
    <text evidence="2">The sequence shown here is derived from an EMBL/GenBank/DDBJ whole genome shotgun (WGS) entry which is preliminary data.</text>
</comment>
<dbReference type="GO" id="GO:0006799">
    <property type="term" value="P:polyphosphate biosynthetic process"/>
    <property type="evidence" value="ECO:0007669"/>
    <property type="project" value="UniProtKB-ARBA"/>
</dbReference>
<dbReference type="RefSeq" id="WP_262396657.1">
    <property type="nucleotide sequence ID" value="NZ_JACRTC010000001.1"/>
</dbReference>
<sequence>MREVMRQEKKYMITLEEFLQSDHYFSQVLHADPHGGARGYPVRSLYFDSLEDNDFFEKLSGVENRRKIRLRIYDPNDSFAMLEMKQKQGKYQKKRSLRISREDAVSLTQGRYGCLLGYTDPFAAECYGLMEMRCYRPRTIIQYFRKAFIAKENNIRITFDHKIEATESCLDLFHPHLNFDPVLDPFQVVMEVKYNGFLLSYIKEAVNRCSRSELSSSKYCMGRSLGLYRDC</sequence>
<reference evidence="2" key="1">
    <citation type="submission" date="2020-08" db="EMBL/GenBank/DDBJ databases">
        <title>Genome public.</title>
        <authorList>
            <person name="Liu C."/>
            <person name="Sun Q."/>
        </authorList>
    </citation>
    <scope>NUCLEOTIDE SEQUENCE</scope>
    <source>
        <strain evidence="2">NSJ-54</strain>
    </source>
</reference>
<dbReference type="Gene3D" id="3.20.100.30">
    <property type="entry name" value="VTC, catalytic tunnel domain"/>
    <property type="match status" value="1"/>
</dbReference>
<dbReference type="Pfam" id="PF09359">
    <property type="entry name" value="VTC"/>
    <property type="match status" value="1"/>
</dbReference>
<dbReference type="InterPro" id="IPR042267">
    <property type="entry name" value="VTC_sf"/>
</dbReference>
<accession>A0A926EAR6</accession>
<feature type="domain" description="VTC" evidence="1">
    <location>
        <begin position="6"/>
        <end position="223"/>
    </location>
</feature>
<name>A0A926EAR6_9FIRM</name>